<dbReference type="OrthoDB" id="8250698at2759"/>
<dbReference type="KEGG" id="gmw:113512064"/>
<dbReference type="PANTHER" id="PTHR11012">
    <property type="entry name" value="PROTEIN KINASE-LIKE DOMAIN-CONTAINING"/>
    <property type="match status" value="1"/>
</dbReference>
<evidence type="ECO:0000313" key="2">
    <source>
        <dbReference type="Proteomes" id="UP001652740"/>
    </source>
</evidence>
<sequence length="417" mass="48099">MASLQLEGDVDSLHSLQQQFLRDVLDKRGFKNNRVIIKTLGKAGDNFMANVKRITVEKEDGGVLNIVAKLATTVEITRLTMSIKQVFENERVVYQLLLPKFRKLQNEAGVPKEDLFHFPECYGALTEAPYEMILLEDLNVYGYVMLDKQKYFSDEVVKLVLKDLATYHALSFVLKQKEPAYYEDLKLKFFSSWSQGLKQEMFKNSYTVLLNDTISILDEDKYTNILKDVFSKMRDHDANVISKPSLPTNSIIQHGDAWTNNLLFLLRDEKPAECILIDYQMATPASPVNDLLFMIFYCTDYAARRTHYEDWISYYYSQLDRSLNYFGLRAHTVYPRDQHSRELKSHSAFILGLLILFSSMNARSSDEAAEMKDLMQSEKFVKDPDVMGVSHLSPKSLALFKSKVKGILDSYYDLGYI</sequence>
<dbReference type="Proteomes" id="UP001652740">
    <property type="component" value="Unplaced"/>
</dbReference>
<accession>A0A6J3C2E3</accession>
<dbReference type="Pfam" id="PF02958">
    <property type="entry name" value="EcKL"/>
    <property type="match status" value="1"/>
</dbReference>
<protein>
    <submittedName>
        <fullName evidence="3">Uncharacterized protein LOC113512064</fullName>
    </submittedName>
</protein>
<dbReference type="SUPFAM" id="SSF56112">
    <property type="entry name" value="Protein kinase-like (PK-like)"/>
    <property type="match status" value="1"/>
</dbReference>
<evidence type="ECO:0000313" key="3">
    <source>
        <dbReference type="RefSeq" id="XP_031765084.1"/>
    </source>
</evidence>
<dbReference type="AlphaFoldDB" id="A0A6J3C2E3"/>
<keyword evidence="2" id="KW-1185">Reference proteome</keyword>
<dbReference type="SMART" id="SM00587">
    <property type="entry name" value="CHK"/>
    <property type="match status" value="1"/>
</dbReference>
<feature type="domain" description="CHK kinase-like" evidence="1">
    <location>
        <begin position="133"/>
        <end position="325"/>
    </location>
</feature>
<reference evidence="3" key="1">
    <citation type="submission" date="2025-08" db="UniProtKB">
        <authorList>
            <consortium name="RefSeq"/>
        </authorList>
    </citation>
    <scope>IDENTIFICATION</scope>
    <source>
        <tissue evidence="3">Whole larvae</tissue>
    </source>
</reference>
<dbReference type="InterPro" id="IPR011009">
    <property type="entry name" value="Kinase-like_dom_sf"/>
</dbReference>
<dbReference type="InParanoid" id="A0A6J3C2E3"/>
<dbReference type="Gene3D" id="3.90.1200.10">
    <property type="match status" value="1"/>
</dbReference>
<evidence type="ECO:0000259" key="1">
    <source>
        <dbReference type="SMART" id="SM00587"/>
    </source>
</evidence>
<proteinExistence type="predicted"/>
<organism evidence="2 3">
    <name type="scientific">Galleria mellonella</name>
    <name type="common">Greater wax moth</name>
    <dbReference type="NCBI Taxonomy" id="7137"/>
    <lineage>
        <taxon>Eukaryota</taxon>
        <taxon>Metazoa</taxon>
        <taxon>Ecdysozoa</taxon>
        <taxon>Arthropoda</taxon>
        <taxon>Hexapoda</taxon>
        <taxon>Insecta</taxon>
        <taxon>Pterygota</taxon>
        <taxon>Neoptera</taxon>
        <taxon>Endopterygota</taxon>
        <taxon>Lepidoptera</taxon>
        <taxon>Glossata</taxon>
        <taxon>Ditrysia</taxon>
        <taxon>Pyraloidea</taxon>
        <taxon>Pyralidae</taxon>
        <taxon>Galleriinae</taxon>
        <taxon>Galleria</taxon>
    </lineage>
</organism>
<dbReference type="PANTHER" id="PTHR11012:SF30">
    <property type="entry name" value="PROTEIN KINASE-LIKE DOMAIN-CONTAINING"/>
    <property type="match status" value="1"/>
</dbReference>
<dbReference type="RefSeq" id="XP_031765084.1">
    <property type="nucleotide sequence ID" value="XM_031909224.2"/>
</dbReference>
<name>A0A6J3C2E3_GALME</name>
<dbReference type="InterPro" id="IPR015897">
    <property type="entry name" value="CHK_kinase-like"/>
</dbReference>
<gene>
    <name evidence="3" type="primary">LOC113512064</name>
</gene>
<dbReference type="GeneID" id="113512064"/>
<dbReference type="InterPro" id="IPR004119">
    <property type="entry name" value="EcKL"/>
</dbReference>